<sequence length="64" mass="6901">MALMLPTMNATSAAIMINILVPMNEYLTTCLWALGGLISQSLAYQTNKGTLPTTTCNTLHRGDN</sequence>
<keyword evidence="2" id="KW-1185">Reference proteome</keyword>
<accession>A0A7R9L4A6</accession>
<organism evidence="1">
    <name type="scientific">Medioppia subpectinata</name>
    <dbReference type="NCBI Taxonomy" id="1979941"/>
    <lineage>
        <taxon>Eukaryota</taxon>
        <taxon>Metazoa</taxon>
        <taxon>Ecdysozoa</taxon>
        <taxon>Arthropoda</taxon>
        <taxon>Chelicerata</taxon>
        <taxon>Arachnida</taxon>
        <taxon>Acari</taxon>
        <taxon>Acariformes</taxon>
        <taxon>Sarcoptiformes</taxon>
        <taxon>Oribatida</taxon>
        <taxon>Brachypylina</taxon>
        <taxon>Oppioidea</taxon>
        <taxon>Oppiidae</taxon>
        <taxon>Medioppia</taxon>
    </lineage>
</organism>
<protein>
    <submittedName>
        <fullName evidence="1">Uncharacterized protein</fullName>
    </submittedName>
</protein>
<evidence type="ECO:0000313" key="2">
    <source>
        <dbReference type="Proteomes" id="UP000759131"/>
    </source>
</evidence>
<name>A0A7R9L4A6_9ACAR</name>
<proteinExistence type="predicted"/>
<gene>
    <name evidence="1" type="ORF">OSB1V03_LOCUS15113</name>
</gene>
<reference evidence="1" key="1">
    <citation type="submission" date="2020-11" db="EMBL/GenBank/DDBJ databases">
        <authorList>
            <person name="Tran Van P."/>
        </authorList>
    </citation>
    <scope>NUCLEOTIDE SEQUENCE</scope>
</reference>
<dbReference type="EMBL" id="CAJPIZ010015197">
    <property type="protein sequence ID" value="CAG2115148.1"/>
    <property type="molecule type" value="Genomic_DNA"/>
</dbReference>
<dbReference type="EMBL" id="OC869772">
    <property type="protein sequence ID" value="CAD7634718.1"/>
    <property type="molecule type" value="Genomic_DNA"/>
</dbReference>
<dbReference type="Proteomes" id="UP000759131">
    <property type="component" value="Unassembled WGS sequence"/>
</dbReference>
<evidence type="ECO:0000313" key="1">
    <source>
        <dbReference type="EMBL" id="CAD7634718.1"/>
    </source>
</evidence>
<dbReference type="AlphaFoldDB" id="A0A7R9L4A6"/>